<evidence type="ECO:0000259" key="1">
    <source>
        <dbReference type="PROSITE" id="PS51072"/>
    </source>
</evidence>
<reference evidence="2 3" key="1">
    <citation type="submission" date="2017-12" db="EMBL/GenBank/DDBJ databases">
        <title>High-resolution comparative analysis of great ape genomes.</title>
        <authorList>
            <person name="Pollen A."/>
            <person name="Hastie A."/>
            <person name="Hormozdiari F."/>
            <person name="Dougherty M."/>
            <person name="Liu R."/>
            <person name="Chaisson M."/>
            <person name="Hoppe E."/>
            <person name="Hill C."/>
            <person name="Pang A."/>
            <person name="Hillier L."/>
            <person name="Baker C."/>
            <person name="Armstrong J."/>
            <person name="Shendure J."/>
            <person name="Paten B."/>
            <person name="Wilson R."/>
            <person name="Chao H."/>
            <person name="Schneider V."/>
            <person name="Ventura M."/>
            <person name="Kronenberg Z."/>
            <person name="Murali S."/>
            <person name="Gordon D."/>
            <person name="Cantsilieris S."/>
            <person name="Munson K."/>
            <person name="Nelson B."/>
            <person name="Raja A."/>
            <person name="Underwood J."/>
            <person name="Diekhans M."/>
            <person name="Fiddes I."/>
            <person name="Haussler D."/>
            <person name="Eichler E."/>
        </authorList>
    </citation>
    <scope>NUCLEOTIDE SEQUENCE [LARGE SCALE GENOMIC DNA]</scope>
    <source>
        <strain evidence="2">Yerkes chimp pedigree #C0471</strain>
    </source>
</reference>
<evidence type="ECO:0000313" key="3">
    <source>
        <dbReference type="Proteomes" id="UP000236370"/>
    </source>
</evidence>
<dbReference type="Proteomes" id="UP000236370">
    <property type="component" value="Unassembled WGS sequence"/>
</dbReference>
<protein>
    <submittedName>
        <fullName evidence="2">STON2 isoform 3</fullName>
    </submittedName>
</protein>
<organism evidence="2 3">
    <name type="scientific">Pan troglodytes</name>
    <name type="common">Chimpanzee</name>
    <dbReference type="NCBI Taxonomy" id="9598"/>
    <lineage>
        <taxon>Eukaryota</taxon>
        <taxon>Metazoa</taxon>
        <taxon>Chordata</taxon>
        <taxon>Craniata</taxon>
        <taxon>Vertebrata</taxon>
        <taxon>Euteleostomi</taxon>
        <taxon>Mammalia</taxon>
        <taxon>Eutheria</taxon>
        <taxon>Euarchontoglires</taxon>
        <taxon>Primates</taxon>
        <taxon>Haplorrhini</taxon>
        <taxon>Catarrhini</taxon>
        <taxon>Hominidae</taxon>
        <taxon>Pan</taxon>
    </lineage>
</organism>
<name>A0A2J8PKI9_PANTR</name>
<dbReference type="InterPro" id="IPR028565">
    <property type="entry name" value="MHD"/>
</dbReference>
<dbReference type="Pfam" id="PF00928">
    <property type="entry name" value="Adap_comp_sub"/>
    <property type="match status" value="1"/>
</dbReference>
<feature type="non-terminal residue" evidence="2">
    <location>
        <position position="1"/>
    </location>
</feature>
<dbReference type="PANTHER" id="PTHR10529">
    <property type="entry name" value="AP COMPLEX SUBUNIT MU"/>
    <property type="match status" value="1"/>
</dbReference>
<dbReference type="InterPro" id="IPR036168">
    <property type="entry name" value="AP2_Mu_C_sf"/>
</dbReference>
<gene>
    <name evidence="2" type="ORF">CK820_G0003028</name>
</gene>
<sequence>RINRLPDKNSASGHPHCFFCHLELGSDREVPSRFANHVNVEFSMPTTSASKASVRSISVEDKTDVRKWVNYSAHYSYQVEIEQKKSLKPDFEGDEMENPKECGVQ</sequence>
<comment type="caution">
    <text evidence="2">The sequence shown here is derived from an EMBL/GenBank/DDBJ whole genome shotgun (WGS) entry which is preliminary data.</text>
</comment>
<dbReference type="EMBL" id="NBAG03000214">
    <property type="protein sequence ID" value="PNI84535.1"/>
    <property type="molecule type" value="Genomic_DNA"/>
</dbReference>
<dbReference type="AlphaFoldDB" id="A0A2J8PKI9"/>
<dbReference type="PROSITE" id="PS51072">
    <property type="entry name" value="MHD"/>
    <property type="match status" value="1"/>
</dbReference>
<feature type="domain" description="MHD" evidence="1">
    <location>
        <begin position="1"/>
        <end position="82"/>
    </location>
</feature>
<dbReference type="InterPro" id="IPR050431">
    <property type="entry name" value="Adaptor_comp_med_subunit"/>
</dbReference>
<accession>A0A2J8PKI9</accession>
<dbReference type="FunFam" id="2.60.40.1170:FF:000036">
    <property type="entry name" value="stonin-2 isoform X1"/>
    <property type="match status" value="1"/>
</dbReference>
<proteinExistence type="predicted"/>
<evidence type="ECO:0000313" key="2">
    <source>
        <dbReference type="EMBL" id="PNI84535.1"/>
    </source>
</evidence>
<dbReference type="SUPFAM" id="SSF49447">
    <property type="entry name" value="Second domain of Mu2 adaptin subunit (ap50) of ap2 adaptor"/>
    <property type="match status" value="1"/>
</dbReference>